<dbReference type="Proteomes" id="UP000557772">
    <property type="component" value="Unassembled WGS sequence"/>
</dbReference>
<dbReference type="Pfam" id="PF20408">
    <property type="entry name" value="Abhydrolase_11"/>
    <property type="match status" value="1"/>
</dbReference>
<proteinExistence type="predicted"/>
<organism evidence="3 4">
    <name type="scientific">Flexivirga aerilata</name>
    <dbReference type="NCBI Taxonomy" id="1656889"/>
    <lineage>
        <taxon>Bacteria</taxon>
        <taxon>Bacillati</taxon>
        <taxon>Actinomycetota</taxon>
        <taxon>Actinomycetes</taxon>
        <taxon>Micrococcales</taxon>
        <taxon>Dermacoccaceae</taxon>
        <taxon>Flexivirga</taxon>
    </lineage>
</organism>
<feature type="domain" description="KANL3/Tex30 alpha/beta hydrolase-like" evidence="2">
    <location>
        <begin position="32"/>
        <end position="196"/>
    </location>
</feature>
<reference evidence="3 4" key="1">
    <citation type="submission" date="2020-05" db="EMBL/GenBank/DDBJ databases">
        <title>Flexivirga sp. ID2601S isolated from air conditioner.</title>
        <authorList>
            <person name="Kim D.H."/>
        </authorList>
    </citation>
    <scope>NUCLEOTIDE SEQUENCE [LARGE SCALE GENOMIC DNA]</scope>
    <source>
        <strain evidence="3 4">ID2601S</strain>
    </source>
</reference>
<evidence type="ECO:0000313" key="3">
    <source>
        <dbReference type="EMBL" id="NNG39244.1"/>
    </source>
</evidence>
<dbReference type="AlphaFoldDB" id="A0A849AEF5"/>
<sequence>MSTPKPRTIDTPQGPARAYVERPAPATPVRGSVVVSHGAGGGIDAADLVALRALVDDGWTYVRVEQPWRVAGRKVATPPKTLDAAWIPIITALRKGRWAIPGPLVTGGRSAGARVACRTAAEVGADAVLALSFPLHVPGNPEKSRAFEAQEVLQAGLPLCVIQGRRDPFGDPGEVRAALGTAPTIAPVTGDHSLARGADEVVAAARDWLATIS</sequence>
<evidence type="ECO:0000256" key="1">
    <source>
        <dbReference type="SAM" id="MobiDB-lite"/>
    </source>
</evidence>
<dbReference type="InterPro" id="IPR029058">
    <property type="entry name" value="AB_hydrolase_fold"/>
</dbReference>
<dbReference type="RefSeq" id="WP_171153831.1">
    <property type="nucleotide sequence ID" value="NZ_JABENB010000001.1"/>
</dbReference>
<keyword evidence="4" id="KW-1185">Reference proteome</keyword>
<evidence type="ECO:0000313" key="4">
    <source>
        <dbReference type="Proteomes" id="UP000557772"/>
    </source>
</evidence>
<evidence type="ECO:0000259" key="2">
    <source>
        <dbReference type="Pfam" id="PF20408"/>
    </source>
</evidence>
<name>A0A849AEF5_9MICO</name>
<comment type="caution">
    <text evidence="3">The sequence shown here is derived from an EMBL/GenBank/DDBJ whole genome shotgun (WGS) entry which is preliminary data.</text>
</comment>
<dbReference type="Gene3D" id="3.40.50.1820">
    <property type="entry name" value="alpha/beta hydrolase"/>
    <property type="match status" value="1"/>
</dbReference>
<protein>
    <recommendedName>
        <fullName evidence="2">KANL3/Tex30 alpha/beta hydrolase-like domain-containing protein</fullName>
    </recommendedName>
</protein>
<accession>A0A849AEF5</accession>
<dbReference type="InterPro" id="IPR046879">
    <property type="entry name" value="KANL3/Tex30_Abhydrolase"/>
</dbReference>
<dbReference type="SUPFAM" id="SSF53474">
    <property type="entry name" value="alpha/beta-Hydrolases"/>
    <property type="match status" value="1"/>
</dbReference>
<dbReference type="EMBL" id="JABENB010000001">
    <property type="protein sequence ID" value="NNG39244.1"/>
    <property type="molecule type" value="Genomic_DNA"/>
</dbReference>
<gene>
    <name evidence="3" type="ORF">HJ588_08150</name>
</gene>
<feature type="region of interest" description="Disordered" evidence="1">
    <location>
        <begin position="1"/>
        <end position="23"/>
    </location>
</feature>